<dbReference type="Proteomes" id="UP001219518">
    <property type="component" value="Unassembled WGS sequence"/>
</dbReference>
<evidence type="ECO:0000313" key="1">
    <source>
        <dbReference type="EMBL" id="KAK3924189.1"/>
    </source>
</evidence>
<dbReference type="PANTHER" id="PTHR46704:SF1">
    <property type="entry name" value="TELOMERE LENGTH REGULATION PROTEIN TEL2 HOMOLOG"/>
    <property type="match status" value="1"/>
</dbReference>
<comment type="caution">
    <text evidence="1">The sequence shown here is derived from an EMBL/GenBank/DDBJ whole genome shotgun (WGS) entry which is preliminary data.</text>
</comment>
<proteinExistence type="predicted"/>
<reference evidence="1" key="2">
    <citation type="journal article" date="2023" name="BMC Genomics">
        <title>Pest status, molecular evolution, and epigenetic factors derived from the genome assembly of Frankliniella fusca, a thysanopteran phytovirus vector.</title>
        <authorList>
            <person name="Catto M.A."/>
            <person name="Labadie P.E."/>
            <person name="Jacobson A.L."/>
            <person name="Kennedy G.G."/>
            <person name="Srinivasan R."/>
            <person name="Hunt B.G."/>
        </authorList>
    </citation>
    <scope>NUCLEOTIDE SEQUENCE</scope>
    <source>
        <strain evidence="1">PL_HMW_Pooled</strain>
    </source>
</reference>
<protein>
    <submittedName>
        <fullName evidence="1">RNA 3'-terminal phosphate cyclase</fullName>
    </submittedName>
</protein>
<gene>
    <name evidence="1" type="ORF">KUF71_002460</name>
</gene>
<dbReference type="AlphaFoldDB" id="A0AAE1HMR3"/>
<organism evidence="1 2">
    <name type="scientific">Frankliniella fusca</name>
    <dbReference type="NCBI Taxonomy" id="407009"/>
    <lineage>
        <taxon>Eukaryota</taxon>
        <taxon>Metazoa</taxon>
        <taxon>Ecdysozoa</taxon>
        <taxon>Arthropoda</taxon>
        <taxon>Hexapoda</taxon>
        <taxon>Insecta</taxon>
        <taxon>Pterygota</taxon>
        <taxon>Neoptera</taxon>
        <taxon>Paraneoptera</taxon>
        <taxon>Thysanoptera</taxon>
        <taxon>Terebrantia</taxon>
        <taxon>Thripoidea</taxon>
        <taxon>Thripidae</taxon>
        <taxon>Frankliniella</taxon>
    </lineage>
</organism>
<sequence>MHHREDFLSNTKNKSSLIRLLREHLHAAGVDAKQADADADTMIAEEALLGAAAQSVTVVTKDTDIVAILIARGSDLSEITVKSPGAGSAADRIFAIGSIRKQLGEMADCVLAAHAFTGCDTTSAIFRKGKLKAWDILKQNEDRRGAARTFNDPHTDKEEIVACGEKLFMALYPKVKGVASLDELRYYEYGRLVAKKSPMHVPLLADLPPTSEGARQHSLRVYLTVQGWLGNSLDPTEWGWQARIQKCSKEGGKVVTFAYLPRGLPSPKGGGNYPNYHPPGSAPGGWCRGDRSLHPVPSTLQPAPEELLKLVACNCKSGCKEGSGCSCRKANLTCSTSCGACRGECCSNTVAGDEADWDSF</sequence>
<name>A0AAE1HMR3_9NEOP</name>
<dbReference type="PANTHER" id="PTHR46704">
    <property type="entry name" value="CXC DOMAIN-CONTAINING PROTEIN-RELATED"/>
    <property type="match status" value="1"/>
</dbReference>
<reference evidence="1" key="1">
    <citation type="submission" date="2021-07" db="EMBL/GenBank/DDBJ databases">
        <authorList>
            <person name="Catto M.A."/>
            <person name="Jacobson A."/>
            <person name="Kennedy G."/>
            <person name="Labadie P."/>
            <person name="Hunt B.G."/>
            <person name="Srinivasan R."/>
        </authorList>
    </citation>
    <scope>NUCLEOTIDE SEQUENCE</scope>
    <source>
        <strain evidence="1">PL_HMW_Pooled</strain>
        <tissue evidence="1">Head</tissue>
    </source>
</reference>
<keyword evidence="2" id="KW-1185">Reference proteome</keyword>
<dbReference type="EMBL" id="JAHWGI010001169">
    <property type="protein sequence ID" value="KAK3924189.1"/>
    <property type="molecule type" value="Genomic_DNA"/>
</dbReference>
<accession>A0AAE1HMR3</accession>
<evidence type="ECO:0000313" key="2">
    <source>
        <dbReference type="Proteomes" id="UP001219518"/>
    </source>
</evidence>